<reference evidence="4 5" key="1">
    <citation type="submission" date="2019-06" db="EMBL/GenBank/DDBJ databases">
        <authorList>
            <person name="Palmer J.M."/>
        </authorList>
    </citation>
    <scope>NUCLEOTIDE SEQUENCE [LARGE SCALE GENOMIC DNA]</scope>
    <source>
        <strain evidence="2 4">TWF102</strain>
        <strain evidence="3 5">TWF703</strain>
    </source>
</reference>
<feature type="compositionally biased region" description="Basic and acidic residues" evidence="1">
    <location>
        <begin position="361"/>
        <end position="372"/>
    </location>
</feature>
<evidence type="ECO:0000313" key="4">
    <source>
        <dbReference type="Proteomes" id="UP000475325"/>
    </source>
</evidence>
<evidence type="ECO:0000313" key="2">
    <source>
        <dbReference type="EMBL" id="KAF3080481.1"/>
    </source>
</evidence>
<protein>
    <submittedName>
        <fullName evidence="3">Uncharacterized protein</fullName>
    </submittedName>
</protein>
<feature type="compositionally biased region" description="Basic and acidic residues" evidence="1">
    <location>
        <begin position="313"/>
        <end position="323"/>
    </location>
</feature>
<feature type="region of interest" description="Disordered" evidence="1">
    <location>
        <begin position="88"/>
        <end position="276"/>
    </location>
</feature>
<feature type="compositionally biased region" description="Basic and acidic residues" evidence="1">
    <location>
        <begin position="177"/>
        <end position="187"/>
    </location>
</feature>
<feature type="region of interest" description="Disordered" evidence="1">
    <location>
        <begin position="1"/>
        <end position="44"/>
    </location>
</feature>
<sequence length="450" mass="51903">MSSPSAYLAQQHPESDPTARPLPYFRRVTSSQRSHSPPPQDRKPICSVIKNVLCFPICGKKKTSSGEEKEDEKAEAERLEAKLLELDSIISSEEQTKAPEGDKLPIFTRLRDWTEHQREEEEEEEEADKTTRKKKGKDEKGGGLPSRSVPLPVPVPAPVSVDTPISDLPKERRRRRRSEEYLPKPTRDNWGSRTERKKESPVFQDTHISAKKPDPPLPQTRPTIPINFSRLNIPIRETLAKSPAYSDPRTGNRDNAKASRKIRPIVPPKTPAHAGNYGYDAVPVREHNRKRDSFFSVDFRTLEKALPMALRPGFHDSDSDPPRKHASRRKKAKQDEPSHHHRHHTREHGKHGHHHHSSQRVLKDEMRRRKDPTPGSLHVEVESGTGRRHGHKHCKRHRHRQRCRRHRLKEEEEERGGGGEEVILHASVMPQIVWGGYYEEPMVWQRSDFM</sequence>
<gene>
    <name evidence="2" type="ORF">TWF102_002174</name>
    <name evidence="3" type="ORF">TWF703_000491</name>
</gene>
<evidence type="ECO:0000313" key="5">
    <source>
        <dbReference type="Proteomes" id="UP000480548"/>
    </source>
</evidence>
<proteinExistence type="predicted"/>
<feature type="compositionally biased region" description="Basic residues" evidence="1">
    <location>
        <begin position="386"/>
        <end position="407"/>
    </location>
</feature>
<feature type="region of interest" description="Disordered" evidence="1">
    <location>
        <begin position="310"/>
        <end position="417"/>
    </location>
</feature>
<dbReference type="AlphaFoldDB" id="A0A7C8NRE2"/>
<name>A0A7C8NRE2_ORBOL</name>
<dbReference type="EMBL" id="WIQW01000138">
    <property type="protein sequence ID" value="KAF3080481.1"/>
    <property type="molecule type" value="Genomic_DNA"/>
</dbReference>
<accession>A0A7C8NRE2</accession>
<evidence type="ECO:0000313" key="3">
    <source>
        <dbReference type="EMBL" id="KAF3124189.1"/>
    </source>
</evidence>
<feature type="compositionally biased region" description="Basic and acidic residues" evidence="1">
    <location>
        <begin position="94"/>
        <end position="119"/>
    </location>
</feature>
<dbReference type="EMBL" id="WIQZ01000102">
    <property type="protein sequence ID" value="KAF3124189.1"/>
    <property type="molecule type" value="Genomic_DNA"/>
</dbReference>
<organism evidence="3 5">
    <name type="scientific">Orbilia oligospora</name>
    <name type="common">Nematode-trapping fungus</name>
    <name type="synonym">Arthrobotrys oligospora</name>
    <dbReference type="NCBI Taxonomy" id="2813651"/>
    <lineage>
        <taxon>Eukaryota</taxon>
        <taxon>Fungi</taxon>
        <taxon>Dikarya</taxon>
        <taxon>Ascomycota</taxon>
        <taxon>Pezizomycotina</taxon>
        <taxon>Orbiliomycetes</taxon>
        <taxon>Orbiliales</taxon>
        <taxon>Orbiliaceae</taxon>
        <taxon>Orbilia</taxon>
    </lineage>
</organism>
<dbReference type="Proteomes" id="UP000475325">
    <property type="component" value="Unassembled WGS sequence"/>
</dbReference>
<comment type="caution">
    <text evidence="3">The sequence shown here is derived from an EMBL/GenBank/DDBJ whole genome shotgun (WGS) entry which is preliminary data.</text>
</comment>
<feature type="compositionally biased region" description="Basic residues" evidence="1">
    <location>
        <begin position="339"/>
        <end position="358"/>
    </location>
</feature>
<evidence type="ECO:0000256" key="1">
    <source>
        <dbReference type="SAM" id="MobiDB-lite"/>
    </source>
</evidence>
<dbReference type="Proteomes" id="UP000480548">
    <property type="component" value="Unassembled WGS sequence"/>
</dbReference>